<evidence type="ECO:0000256" key="6">
    <source>
        <dbReference type="HAMAP-Rule" id="MF_01885"/>
    </source>
</evidence>
<dbReference type="InterPro" id="IPR029026">
    <property type="entry name" value="tRNA_m1G_MTases_N"/>
</dbReference>
<evidence type="ECO:0000256" key="2">
    <source>
        <dbReference type="ARBA" id="ARBA00022603"/>
    </source>
</evidence>
<keyword evidence="4 6" id="KW-0949">S-adenosyl-L-methionine</keyword>
<dbReference type="Pfam" id="PF00588">
    <property type="entry name" value="SpoU_methylase"/>
    <property type="match status" value="1"/>
</dbReference>
<dbReference type="GO" id="GO:0003723">
    <property type="term" value="F:RNA binding"/>
    <property type="evidence" value="ECO:0007669"/>
    <property type="project" value="InterPro"/>
</dbReference>
<dbReference type="InterPro" id="IPR001537">
    <property type="entry name" value="SpoU_MeTrfase"/>
</dbReference>
<dbReference type="OrthoDB" id="9789043at2"/>
<comment type="catalytic activity">
    <reaction evidence="6">
        <text>cytidine(34) in tRNA + S-adenosyl-L-methionine = 2'-O-methylcytidine(34) in tRNA + S-adenosyl-L-homocysteine + H(+)</text>
        <dbReference type="Rhea" id="RHEA:43084"/>
        <dbReference type="Rhea" id="RHEA-COMP:10331"/>
        <dbReference type="Rhea" id="RHEA-COMP:10332"/>
        <dbReference type="ChEBI" id="CHEBI:15378"/>
        <dbReference type="ChEBI" id="CHEBI:57856"/>
        <dbReference type="ChEBI" id="CHEBI:59789"/>
        <dbReference type="ChEBI" id="CHEBI:74495"/>
        <dbReference type="ChEBI" id="CHEBI:82748"/>
        <dbReference type="EC" id="2.1.1.207"/>
    </reaction>
</comment>
<comment type="subunit">
    <text evidence="6">Homodimer.</text>
</comment>
<accession>A0A494TQ46</accession>
<keyword evidence="5 6" id="KW-0819">tRNA processing</keyword>
<dbReference type="EC" id="2.1.1.207" evidence="6"/>
<dbReference type="AlphaFoldDB" id="A0A494TQ46"/>
<evidence type="ECO:0000259" key="8">
    <source>
        <dbReference type="Pfam" id="PF00588"/>
    </source>
</evidence>
<comment type="function">
    <text evidence="6">Methylates the ribose at the nucleotide 34 wobble position in the two leucyl isoacceptors tRNA(Leu)(CmAA) and tRNA(Leu)(cmnm5UmAA). Catalyzes the methyl transfer from S-adenosyl-L-methionine to the 2'-OH of the wobble nucleotide.</text>
</comment>
<sequence length="149" mass="16176">MRIALYQPEIAGNVGAILRLAACFGVGVDLIEPCGFVFSDAKLKRAGMDYIDHVELVRHSDWDSFRAQHSGRLMLMTTRGNDTLHDASFLSDDILLFGNEGSGVPDEVAAACDARLRIAIRREVRSFNLSVACAIAVAEALRQTGGLPE</sequence>
<dbReference type="KEGG" id="spha:D3Y57_16400"/>
<dbReference type="GO" id="GO:0005737">
    <property type="term" value="C:cytoplasm"/>
    <property type="evidence" value="ECO:0007669"/>
    <property type="project" value="UniProtKB-SubCell"/>
</dbReference>
<protein>
    <recommendedName>
        <fullName evidence="6">tRNA (cytidine(34)-2'-O)-methyltransferase</fullName>
        <ecNumber evidence="6">2.1.1.207</ecNumber>
    </recommendedName>
    <alternativeName>
        <fullName evidence="6">tRNA (cytidine/uridine-2'-O-)-methyltransferase TrmL</fullName>
    </alternativeName>
</protein>
<dbReference type="PANTHER" id="PTHR42971">
    <property type="entry name" value="TRNA (CYTIDINE(34)-2'-O)-METHYLTRANSFERASE"/>
    <property type="match status" value="1"/>
</dbReference>
<dbReference type="Gene3D" id="3.40.1280.10">
    <property type="match status" value="1"/>
</dbReference>
<dbReference type="RefSeq" id="WP_121154315.1">
    <property type="nucleotide sequence ID" value="NZ_CP032829.1"/>
</dbReference>
<gene>
    <name evidence="6" type="primary">trmL</name>
    <name evidence="9" type="ORF">D3Y57_16400</name>
</gene>
<comment type="catalytic activity">
    <reaction evidence="6">
        <text>5-carboxymethylaminomethyluridine(34) in tRNA(Leu) + S-adenosyl-L-methionine = 5-carboxymethylaminomethyl-2'-O-methyluridine(34) in tRNA(Leu) + S-adenosyl-L-homocysteine + H(+)</text>
        <dbReference type="Rhea" id="RHEA:43088"/>
        <dbReference type="Rhea" id="RHEA-COMP:10333"/>
        <dbReference type="Rhea" id="RHEA-COMP:10334"/>
        <dbReference type="ChEBI" id="CHEBI:15378"/>
        <dbReference type="ChEBI" id="CHEBI:57856"/>
        <dbReference type="ChEBI" id="CHEBI:59789"/>
        <dbReference type="ChEBI" id="CHEBI:74508"/>
        <dbReference type="ChEBI" id="CHEBI:74511"/>
        <dbReference type="EC" id="2.1.1.207"/>
    </reaction>
</comment>
<dbReference type="GO" id="GO:0141098">
    <property type="term" value="F:tRNA (cytidine(34)-2'-O)-methyltransferase activity"/>
    <property type="evidence" value="ECO:0007669"/>
    <property type="project" value="RHEA"/>
</dbReference>
<evidence type="ECO:0000256" key="3">
    <source>
        <dbReference type="ARBA" id="ARBA00022679"/>
    </source>
</evidence>
<keyword evidence="3 6" id="KW-0808">Transferase</keyword>
<feature type="binding site" evidence="6 7">
    <location>
        <position position="98"/>
    </location>
    <ligand>
        <name>S-adenosyl-L-methionine</name>
        <dbReference type="ChEBI" id="CHEBI:59789"/>
    </ligand>
</feature>
<keyword evidence="2 6" id="KW-0489">Methyltransferase</keyword>
<proteinExistence type="inferred from homology"/>
<dbReference type="HAMAP" id="MF_01885">
    <property type="entry name" value="tRNA_methyltr_TrmL"/>
    <property type="match status" value="1"/>
</dbReference>
<feature type="binding site" evidence="6 7">
    <location>
        <position position="76"/>
    </location>
    <ligand>
        <name>S-adenosyl-L-methionine</name>
        <dbReference type="ChEBI" id="CHEBI:59789"/>
    </ligand>
</feature>
<keyword evidence="10" id="KW-1185">Reference proteome</keyword>
<evidence type="ECO:0000313" key="10">
    <source>
        <dbReference type="Proteomes" id="UP000276254"/>
    </source>
</evidence>
<dbReference type="PANTHER" id="PTHR42971:SF1">
    <property type="entry name" value="TRNA (CYTIDINE(34)-2'-O)-METHYLTRANSFERASE"/>
    <property type="match status" value="1"/>
</dbReference>
<feature type="domain" description="tRNA/rRNA methyltransferase SpoU type" evidence="8">
    <location>
        <begin position="2"/>
        <end position="137"/>
    </location>
</feature>
<dbReference type="GO" id="GO:0002130">
    <property type="term" value="P:wobble position ribose methylation"/>
    <property type="evidence" value="ECO:0007669"/>
    <property type="project" value="TreeGrafter"/>
</dbReference>
<dbReference type="InterPro" id="IPR016914">
    <property type="entry name" value="TrmL"/>
</dbReference>
<reference evidence="9 10" key="1">
    <citation type="submission" date="2018-09" db="EMBL/GenBank/DDBJ databases">
        <title>Sphingomonas peninsula sp. nov., isolated from fildes peninsula, Antarctic soil.</title>
        <authorList>
            <person name="Yingchao G."/>
        </authorList>
    </citation>
    <scope>NUCLEOTIDE SEQUENCE [LARGE SCALE GENOMIC DNA]</scope>
    <source>
        <strain evidence="9 10">YZ-8</strain>
    </source>
</reference>
<name>A0A494TQ46_SPHPE</name>
<evidence type="ECO:0000256" key="1">
    <source>
        <dbReference type="ARBA" id="ARBA00022490"/>
    </source>
</evidence>
<evidence type="ECO:0000256" key="7">
    <source>
        <dbReference type="PIRSR" id="PIRSR029256-1"/>
    </source>
</evidence>
<evidence type="ECO:0000256" key="4">
    <source>
        <dbReference type="ARBA" id="ARBA00022691"/>
    </source>
</evidence>
<dbReference type="SUPFAM" id="SSF75217">
    <property type="entry name" value="alpha/beta knot"/>
    <property type="match status" value="1"/>
</dbReference>
<evidence type="ECO:0000256" key="5">
    <source>
        <dbReference type="ARBA" id="ARBA00022694"/>
    </source>
</evidence>
<evidence type="ECO:0000313" key="9">
    <source>
        <dbReference type="EMBL" id="AYJ87225.1"/>
    </source>
</evidence>
<dbReference type="InterPro" id="IPR029028">
    <property type="entry name" value="Alpha/beta_knot_MTases"/>
</dbReference>
<dbReference type="CDD" id="cd18094">
    <property type="entry name" value="SpoU-like_TrmL"/>
    <property type="match status" value="1"/>
</dbReference>
<dbReference type="PIRSF" id="PIRSF029256">
    <property type="entry name" value="SpoU_TrmH_prd"/>
    <property type="match status" value="1"/>
</dbReference>
<organism evidence="9 10">
    <name type="scientific">Sphingomonas paeninsulae</name>
    <dbReference type="NCBI Taxonomy" id="2319844"/>
    <lineage>
        <taxon>Bacteria</taxon>
        <taxon>Pseudomonadati</taxon>
        <taxon>Pseudomonadota</taxon>
        <taxon>Alphaproteobacteria</taxon>
        <taxon>Sphingomonadales</taxon>
        <taxon>Sphingomonadaceae</taxon>
        <taxon>Sphingomonas</taxon>
    </lineage>
</organism>
<comment type="similarity">
    <text evidence="6">Belongs to the class IV-like SAM-binding methyltransferase superfamily. RNA methyltransferase TrmH family. TrmL subfamily.</text>
</comment>
<dbReference type="GO" id="GO:0141102">
    <property type="term" value="F:tRNA (5-carboxymethylaminomethyluridine(34)-2'-O)-methyltransferase activity"/>
    <property type="evidence" value="ECO:0007669"/>
    <property type="project" value="RHEA"/>
</dbReference>
<feature type="binding site" evidence="6 7">
    <location>
        <position position="126"/>
    </location>
    <ligand>
        <name>S-adenosyl-L-methionine</name>
        <dbReference type="ChEBI" id="CHEBI:59789"/>
    </ligand>
</feature>
<comment type="subcellular location">
    <subcellularLocation>
        <location evidence="6">Cytoplasm</location>
    </subcellularLocation>
</comment>
<dbReference type="EMBL" id="CP032829">
    <property type="protein sequence ID" value="AYJ87225.1"/>
    <property type="molecule type" value="Genomic_DNA"/>
</dbReference>
<feature type="binding site" evidence="6 7">
    <location>
        <position position="118"/>
    </location>
    <ligand>
        <name>S-adenosyl-L-methionine</name>
        <dbReference type="ChEBI" id="CHEBI:59789"/>
    </ligand>
</feature>
<dbReference type="Proteomes" id="UP000276254">
    <property type="component" value="Chromosome"/>
</dbReference>
<keyword evidence="1 6" id="KW-0963">Cytoplasm</keyword>